<dbReference type="SUPFAM" id="SSF53098">
    <property type="entry name" value="Ribonuclease H-like"/>
    <property type="match status" value="1"/>
</dbReference>
<name>A0AAN9VH47_9ORTH</name>
<reference evidence="2 3" key="1">
    <citation type="submission" date="2024-03" db="EMBL/GenBank/DDBJ databases">
        <title>The genome assembly and annotation of the cricket Gryllus longicercus Weissman &amp; Gray.</title>
        <authorList>
            <person name="Szrajer S."/>
            <person name="Gray D."/>
            <person name="Ylla G."/>
        </authorList>
    </citation>
    <scope>NUCLEOTIDE SEQUENCE [LARGE SCALE GENOMIC DNA]</scope>
    <source>
        <strain evidence="2">DAG 2021-001</strain>
        <tissue evidence="2">Whole body minus gut</tissue>
    </source>
</reference>
<dbReference type="InterPro" id="IPR012337">
    <property type="entry name" value="RNaseH-like_sf"/>
</dbReference>
<dbReference type="InterPro" id="IPR008906">
    <property type="entry name" value="HATC_C_dom"/>
</dbReference>
<organism evidence="2 3">
    <name type="scientific">Gryllus longicercus</name>
    <dbReference type="NCBI Taxonomy" id="2509291"/>
    <lineage>
        <taxon>Eukaryota</taxon>
        <taxon>Metazoa</taxon>
        <taxon>Ecdysozoa</taxon>
        <taxon>Arthropoda</taxon>
        <taxon>Hexapoda</taxon>
        <taxon>Insecta</taxon>
        <taxon>Pterygota</taxon>
        <taxon>Neoptera</taxon>
        <taxon>Polyneoptera</taxon>
        <taxon>Orthoptera</taxon>
        <taxon>Ensifera</taxon>
        <taxon>Gryllidea</taxon>
        <taxon>Grylloidea</taxon>
        <taxon>Gryllidae</taxon>
        <taxon>Gryllinae</taxon>
        <taxon>Gryllus</taxon>
    </lineage>
</organism>
<dbReference type="PANTHER" id="PTHR37162:SF1">
    <property type="entry name" value="BED-TYPE DOMAIN-CONTAINING PROTEIN"/>
    <property type="match status" value="1"/>
</dbReference>
<accession>A0AAN9VH47</accession>
<dbReference type="EMBL" id="JAZDUA010000306">
    <property type="protein sequence ID" value="KAK7861695.1"/>
    <property type="molecule type" value="Genomic_DNA"/>
</dbReference>
<comment type="caution">
    <text evidence="2">The sequence shown here is derived from an EMBL/GenBank/DDBJ whole genome shotgun (WGS) entry which is preliminary data.</text>
</comment>
<dbReference type="Pfam" id="PF05699">
    <property type="entry name" value="Dimer_Tnp_hAT"/>
    <property type="match status" value="1"/>
</dbReference>
<evidence type="ECO:0000313" key="3">
    <source>
        <dbReference type="Proteomes" id="UP001378592"/>
    </source>
</evidence>
<dbReference type="PANTHER" id="PTHR37162">
    <property type="entry name" value="HAT FAMILY DIMERISATION DOMAINCONTAINING PROTEIN-RELATED"/>
    <property type="match status" value="1"/>
</dbReference>
<evidence type="ECO:0000313" key="2">
    <source>
        <dbReference type="EMBL" id="KAK7861695.1"/>
    </source>
</evidence>
<keyword evidence="3" id="KW-1185">Reference proteome</keyword>
<gene>
    <name evidence="2" type="ORF">R5R35_010917</name>
</gene>
<feature type="domain" description="HAT C-terminal dimerisation" evidence="1">
    <location>
        <begin position="563"/>
        <end position="606"/>
    </location>
</feature>
<dbReference type="GO" id="GO:0046983">
    <property type="term" value="F:protein dimerization activity"/>
    <property type="evidence" value="ECO:0007669"/>
    <property type="project" value="InterPro"/>
</dbReference>
<sequence>MPKDSKKKKYSQKYKKEWEAEKAFKEWLTSVPGQNSLAFCKCCKSELKAHKKDLESHANTQKHLKKMAELGSVAQTPQITQFVRQTIDDRRKIAELKVAAFIAEHCSVATVDHLGELIKSLDGKSETLKELKLHRTKCMSLIVNVISPCLLQDLMDDVGDSYYSLIIDDTTTIDTKKVMGIMIRYCSKKKRKVVTTFYRLVELEAGDAQTIYDAFKQVLEEDGLKLHKLIGIGVDGASVMVGSRNSFATRLTKDIPNAVIVKCLCHSLHLAAEHAFKVLPSNLEFMIRETHGWFSNSTKRQVAYKEIYNLIAGGVPKKTVKLSGTRWLARIDAIQTILNQWDALELHFGLADEKDRCYTARQLHSMYKDTLNKMYLTYVCYIFKKVTSVNKLFQSDQVDPLKLFEDLHELMFFLMQQIVVPQQLARLRRSAIHAFEFKSFVMPSSCVNFGYDFNALSVNKNPDIIHDVKERCVKFVVSLCDEIQKRLPNNLEILESVKKFSPDSTKKFIKADINDIVLQFSSICDIDETIAEWNLLSNIDQLRSDSTEQLWLEISEIQNSCGNSRFKHISDFVFALLSIPFSNAAVERCFSVLNVIKDKLRNRMAITTADCILRVRYGMAGGCQQFAPSPSMLKKFNTENMYESKIDESIVDAMAYINM</sequence>
<dbReference type="Proteomes" id="UP001378592">
    <property type="component" value="Unassembled WGS sequence"/>
</dbReference>
<proteinExistence type="predicted"/>
<protein>
    <recommendedName>
        <fullName evidence="1">HAT C-terminal dimerisation domain-containing protein</fullName>
    </recommendedName>
</protein>
<evidence type="ECO:0000259" key="1">
    <source>
        <dbReference type="Pfam" id="PF05699"/>
    </source>
</evidence>
<dbReference type="AlphaFoldDB" id="A0AAN9VH47"/>